<feature type="transmembrane region" description="Helical" evidence="6">
    <location>
        <begin position="104"/>
        <end position="124"/>
    </location>
</feature>
<keyword evidence="3 6" id="KW-0812">Transmembrane</keyword>
<dbReference type="Gene3D" id="1.20.1720.10">
    <property type="entry name" value="Multidrug resistance protein D"/>
    <property type="match status" value="1"/>
</dbReference>
<keyword evidence="9" id="KW-1185">Reference proteome</keyword>
<evidence type="ECO:0000256" key="2">
    <source>
        <dbReference type="ARBA" id="ARBA00022448"/>
    </source>
</evidence>
<feature type="transmembrane region" description="Helical" evidence="6">
    <location>
        <begin position="288"/>
        <end position="308"/>
    </location>
</feature>
<feature type="transmembrane region" description="Helical" evidence="6">
    <location>
        <begin position="12"/>
        <end position="34"/>
    </location>
</feature>
<dbReference type="PRINTS" id="PR01036">
    <property type="entry name" value="TCRTETB"/>
</dbReference>
<dbReference type="InterPro" id="IPR036259">
    <property type="entry name" value="MFS_trans_sf"/>
</dbReference>
<keyword evidence="4 6" id="KW-1133">Transmembrane helix</keyword>
<evidence type="ECO:0000259" key="7">
    <source>
        <dbReference type="PROSITE" id="PS50850"/>
    </source>
</evidence>
<feature type="transmembrane region" description="Helical" evidence="6">
    <location>
        <begin position="346"/>
        <end position="367"/>
    </location>
</feature>
<keyword evidence="2" id="KW-0813">Transport</keyword>
<feature type="transmembrane region" description="Helical" evidence="6">
    <location>
        <begin position="197"/>
        <end position="214"/>
    </location>
</feature>
<feature type="transmembrane region" description="Helical" evidence="6">
    <location>
        <begin position="79"/>
        <end position="98"/>
    </location>
</feature>
<proteinExistence type="predicted"/>
<feature type="transmembrane region" description="Helical" evidence="6">
    <location>
        <begin position="46"/>
        <end position="67"/>
    </location>
</feature>
<dbReference type="Gene3D" id="1.20.1250.20">
    <property type="entry name" value="MFS general substrate transporter like domains"/>
    <property type="match status" value="1"/>
</dbReference>
<dbReference type="PANTHER" id="PTHR42718">
    <property type="entry name" value="MAJOR FACILITATOR SUPERFAMILY MULTIDRUG TRANSPORTER MFSC"/>
    <property type="match status" value="1"/>
</dbReference>
<feature type="transmembrane region" description="Helical" evidence="6">
    <location>
        <begin position="220"/>
        <end position="236"/>
    </location>
</feature>
<gene>
    <name evidence="8" type="ORF">D3P08_06855</name>
</gene>
<dbReference type="PANTHER" id="PTHR42718:SF9">
    <property type="entry name" value="MAJOR FACILITATOR SUPERFAMILY MULTIDRUG TRANSPORTER MFSC"/>
    <property type="match status" value="1"/>
</dbReference>
<organism evidence="8 9">
    <name type="scientific">Paenibacillus nanensis</name>
    <dbReference type="NCBI Taxonomy" id="393251"/>
    <lineage>
        <taxon>Bacteria</taxon>
        <taxon>Bacillati</taxon>
        <taxon>Bacillota</taxon>
        <taxon>Bacilli</taxon>
        <taxon>Bacillales</taxon>
        <taxon>Paenibacillaceae</taxon>
        <taxon>Paenibacillus</taxon>
    </lineage>
</organism>
<keyword evidence="5 6" id="KW-0472">Membrane</keyword>
<dbReference type="CDD" id="cd17321">
    <property type="entry name" value="MFS_MMR_MDR_like"/>
    <property type="match status" value="1"/>
</dbReference>
<evidence type="ECO:0000256" key="4">
    <source>
        <dbReference type="ARBA" id="ARBA00022989"/>
    </source>
</evidence>
<feature type="transmembrane region" description="Helical" evidence="6">
    <location>
        <begin position="379"/>
        <end position="404"/>
    </location>
</feature>
<evidence type="ECO:0000256" key="1">
    <source>
        <dbReference type="ARBA" id="ARBA00004651"/>
    </source>
</evidence>
<protein>
    <submittedName>
        <fullName evidence="8">MFS transporter</fullName>
    </submittedName>
</protein>
<feature type="transmembrane region" description="Helical" evidence="6">
    <location>
        <begin position="424"/>
        <end position="444"/>
    </location>
</feature>
<dbReference type="GO" id="GO:0005886">
    <property type="term" value="C:plasma membrane"/>
    <property type="evidence" value="ECO:0007669"/>
    <property type="project" value="UniProtKB-SubCell"/>
</dbReference>
<feature type="domain" description="Major facilitator superfamily (MFS) profile" evidence="7">
    <location>
        <begin position="13"/>
        <end position="451"/>
    </location>
</feature>
<dbReference type="EMBL" id="QXQA01000003">
    <property type="protein sequence ID" value="RIX53964.1"/>
    <property type="molecule type" value="Genomic_DNA"/>
</dbReference>
<evidence type="ECO:0000256" key="3">
    <source>
        <dbReference type="ARBA" id="ARBA00022692"/>
    </source>
</evidence>
<evidence type="ECO:0000313" key="9">
    <source>
        <dbReference type="Proteomes" id="UP000266482"/>
    </source>
</evidence>
<comment type="subcellular location">
    <subcellularLocation>
        <location evidence="1">Cell membrane</location>
        <topology evidence="1">Multi-pass membrane protein</topology>
    </subcellularLocation>
</comment>
<dbReference type="GO" id="GO:0022857">
    <property type="term" value="F:transmembrane transporter activity"/>
    <property type="evidence" value="ECO:0007669"/>
    <property type="project" value="InterPro"/>
</dbReference>
<dbReference type="SUPFAM" id="SSF103473">
    <property type="entry name" value="MFS general substrate transporter"/>
    <property type="match status" value="1"/>
</dbReference>
<dbReference type="OrthoDB" id="2403626at2"/>
<evidence type="ECO:0000256" key="5">
    <source>
        <dbReference type="ARBA" id="ARBA00023136"/>
    </source>
</evidence>
<dbReference type="Pfam" id="PF07690">
    <property type="entry name" value="MFS_1"/>
    <property type="match status" value="1"/>
</dbReference>
<feature type="transmembrane region" description="Helical" evidence="6">
    <location>
        <begin position="165"/>
        <end position="185"/>
    </location>
</feature>
<dbReference type="Proteomes" id="UP000266482">
    <property type="component" value="Unassembled WGS sequence"/>
</dbReference>
<feature type="transmembrane region" description="Helical" evidence="6">
    <location>
        <begin position="256"/>
        <end position="276"/>
    </location>
</feature>
<evidence type="ECO:0000313" key="8">
    <source>
        <dbReference type="EMBL" id="RIX53964.1"/>
    </source>
</evidence>
<feature type="transmembrane region" description="Helical" evidence="6">
    <location>
        <begin position="136"/>
        <end position="159"/>
    </location>
</feature>
<reference evidence="8 9" key="1">
    <citation type="submission" date="2018-09" db="EMBL/GenBank/DDBJ databases">
        <title>Paenibacillus aracenensis nov. sp. isolated from a cave in southern Spain.</title>
        <authorList>
            <person name="Jurado V."/>
            <person name="Gutierrez-Patricio S."/>
            <person name="Gonzalez-Pimentel J.L."/>
            <person name="Miller A.Z."/>
            <person name="Laiz L."/>
            <person name="Saiz-Jimenez C."/>
        </authorList>
    </citation>
    <scope>NUCLEOTIDE SEQUENCE [LARGE SCALE GENOMIC DNA]</scope>
    <source>
        <strain evidence="8 9">DSM 22867</strain>
    </source>
</reference>
<evidence type="ECO:0000256" key="6">
    <source>
        <dbReference type="SAM" id="Phobius"/>
    </source>
</evidence>
<feature type="transmembrane region" description="Helical" evidence="6">
    <location>
        <begin position="320"/>
        <end position="340"/>
    </location>
</feature>
<name>A0A3A1V0B2_9BACL</name>
<accession>A0A3A1V0B2</accession>
<dbReference type="RefSeq" id="WP_119598710.1">
    <property type="nucleotide sequence ID" value="NZ_QXQA01000003.1"/>
</dbReference>
<sequence>MTAAVETRAGEKLLRVLMFTLMLSSMSALLFNIVLPDLSKEFGLSLAQVSWMSSAYSLIYAVGTVTYGKLSERFKLKNIITFGLLLFAVGSLIGLFSQSFGMALLARCMQSAGAASIPAIAMLIPVRYFEPERRGAALGMAAVGLALGGALGPVLSALIISFADWRWLFCFPLALLLTLPFYRKYLPDEEITAKPRFDWLGGMLLGAAAGLTLVGFTNASWLALCAGIAAGALFVLRIRQADEPFVRPELLRNRKYAAMIGIAVLVNGIGVSFYFLTPVLLSSVQELSPSWIGLAMVPAAAASALLGRKGGKLADKRGNPFLYTIASSLLIASLALLSSFAAAPAWVIAAFLVLGNVGQSFMMITMSNTVSRTLPKEQAGVGMGLFSMCGFITQGMASGLYGIAAEWRTAASWNPIHAGGGSATLSNIYLVLAVLHIFVLAVYMNRFGSGRWSSAAVRRQESDARP</sequence>
<comment type="caution">
    <text evidence="8">The sequence shown here is derived from an EMBL/GenBank/DDBJ whole genome shotgun (WGS) entry which is preliminary data.</text>
</comment>
<dbReference type="PROSITE" id="PS50850">
    <property type="entry name" value="MFS"/>
    <property type="match status" value="1"/>
</dbReference>
<dbReference type="InterPro" id="IPR020846">
    <property type="entry name" value="MFS_dom"/>
</dbReference>
<dbReference type="InterPro" id="IPR011701">
    <property type="entry name" value="MFS"/>
</dbReference>
<dbReference type="AlphaFoldDB" id="A0A3A1V0B2"/>